<evidence type="ECO:0000256" key="2">
    <source>
        <dbReference type="ARBA" id="ARBA00023054"/>
    </source>
</evidence>
<keyword evidence="4" id="KW-0472">Membrane</keyword>
<comment type="caution">
    <text evidence="5">The sequence shown here is derived from an EMBL/GenBank/DDBJ whole genome shotgun (WGS) entry which is preliminary data.</text>
</comment>
<dbReference type="HOGENOM" id="CLU_018816_16_0_10"/>
<organism evidence="5 6">
    <name type="scientific">Bacteroides pyogenes F0041</name>
    <dbReference type="NCBI Taxonomy" id="1321819"/>
    <lineage>
        <taxon>Bacteria</taxon>
        <taxon>Pseudomonadati</taxon>
        <taxon>Bacteroidota</taxon>
        <taxon>Bacteroidia</taxon>
        <taxon>Bacteroidales</taxon>
        <taxon>Bacteroidaceae</taxon>
        <taxon>Bacteroides</taxon>
    </lineage>
</organism>
<gene>
    <name evidence="5" type="ORF">HMPREF1981_01942</name>
</gene>
<keyword evidence="4" id="KW-1133">Transmembrane helix</keyword>
<accession>U2C464</accession>
<dbReference type="PATRIC" id="fig|1321819.3.peg.1793"/>
<comment type="subcellular location">
    <subcellularLocation>
        <location evidence="1">Cell envelope</location>
    </subcellularLocation>
</comment>
<evidence type="ECO:0000256" key="3">
    <source>
        <dbReference type="SAM" id="Coils"/>
    </source>
</evidence>
<proteinExistence type="predicted"/>
<dbReference type="Gene3D" id="2.40.420.20">
    <property type="match status" value="1"/>
</dbReference>
<dbReference type="AlphaFoldDB" id="U2C464"/>
<keyword evidence="4" id="KW-0812">Transmembrane</keyword>
<dbReference type="Gene3D" id="2.40.50.100">
    <property type="match status" value="1"/>
</dbReference>
<feature type="transmembrane region" description="Helical" evidence="4">
    <location>
        <begin position="31"/>
        <end position="52"/>
    </location>
</feature>
<reference evidence="5 6" key="1">
    <citation type="submission" date="2013-08" db="EMBL/GenBank/DDBJ databases">
        <authorList>
            <person name="Weinstock G."/>
            <person name="Sodergren E."/>
            <person name="Wylie T."/>
            <person name="Fulton L."/>
            <person name="Fulton R."/>
            <person name="Fronick C."/>
            <person name="O'Laughlin M."/>
            <person name="Godfrey J."/>
            <person name="Miner T."/>
            <person name="Herter B."/>
            <person name="Appelbaum E."/>
            <person name="Cordes M."/>
            <person name="Lek S."/>
            <person name="Wollam A."/>
            <person name="Pepin K.H."/>
            <person name="Palsikar V.B."/>
            <person name="Mitreva M."/>
            <person name="Wilson R.K."/>
        </authorList>
    </citation>
    <scope>NUCLEOTIDE SEQUENCE [LARGE SCALE GENOMIC DNA]</scope>
    <source>
        <strain evidence="5 6">F0041</strain>
    </source>
</reference>
<dbReference type="EMBL" id="AWSV01000106">
    <property type="protein sequence ID" value="ERI85244.1"/>
    <property type="molecule type" value="Genomic_DNA"/>
</dbReference>
<name>U2C464_9BACE</name>
<evidence type="ECO:0000256" key="1">
    <source>
        <dbReference type="ARBA" id="ARBA00004196"/>
    </source>
</evidence>
<evidence type="ECO:0000313" key="5">
    <source>
        <dbReference type="EMBL" id="ERI85244.1"/>
    </source>
</evidence>
<feature type="coiled-coil region" evidence="3">
    <location>
        <begin position="189"/>
        <end position="227"/>
    </location>
</feature>
<dbReference type="PANTHER" id="PTHR32347">
    <property type="entry name" value="EFFLUX SYSTEM COMPONENT YKNX-RELATED"/>
    <property type="match status" value="1"/>
</dbReference>
<dbReference type="Proteomes" id="UP000016496">
    <property type="component" value="Unassembled WGS sequence"/>
</dbReference>
<evidence type="ECO:0000256" key="4">
    <source>
        <dbReference type="SAM" id="Phobius"/>
    </source>
</evidence>
<dbReference type="GO" id="GO:0030313">
    <property type="term" value="C:cell envelope"/>
    <property type="evidence" value="ECO:0007669"/>
    <property type="project" value="UniProtKB-SubCell"/>
</dbReference>
<evidence type="ECO:0000313" key="6">
    <source>
        <dbReference type="Proteomes" id="UP000016496"/>
    </source>
</evidence>
<sequence>MNENKHVLIKYSDMDREIPKEVRDKERNKKIIRYSSIGIAVVIAVSVLISFMRAGVDRKTLTFSTLDKGTLEVSVSASGKVVPAFEEIINSPINSRIVEVYKKGGDSVDAGTPILKLDLQSTETEYKKLLDEEQMRRYKLDQLRVNNQTKLSDMAMQIKVSAMKLDRMKVELRNERYLDSLGAGTTDKVRQAELSYHVAALEYEQLKQQYSNEREIASAELKVQELDFNIFRKSLAEMKRTFEDAQIRSPRKAILTYINNQIGAQISKGSQVAVISDLSHFKVEGEIADTYGDRVAAGGKVIVKIGSEKLEGVVSSVTPLSKNGVISFTVQLNDDHNRRLRSGLKTDVYVMNAVKEDVMRIANGSFYVGSGEYELFVRASEHELVKRKVQLGESNFEYVEVIGGLKPGDVVVVSDMSSYKNKNKLKLR</sequence>
<dbReference type="PANTHER" id="PTHR32347:SF14">
    <property type="entry name" value="EFFLUX SYSTEM COMPONENT YKNX-RELATED"/>
    <property type="match status" value="1"/>
</dbReference>
<dbReference type="InterPro" id="IPR050465">
    <property type="entry name" value="UPF0194_transport"/>
</dbReference>
<keyword evidence="2 3" id="KW-0175">Coiled coil</keyword>
<protein>
    <submittedName>
        <fullName evidence="5">Efflux transporter, RND family, MFP subunit</fullName>
    </submittedName>
</protein>